<accession>A0A7I8DUK0</accession>
<protein>
    <recommendedName>
        <fullName evidence="3">histidine kinase</fullName>
        <ecNumber evidence="3">2.7.13.3</ecNumber>
    </recommendedName>
</protein>
<evidence type="ECO:0000256" key="10">
    <source>
        <dbReference type="ARBA" id="ARBA00023136"/>
    </source>
</evidence>
<dbReference type="Pfam" id="PF02518">
    <property type="entry name" value="HATPase_c"/>
    <property type="match status" value="1"/>
</dbReference>
<dbReference type="AlphaFoldDB" id="A0A7I8DUK0"/>
<dbReference type="Gene3D" id="3.30.565.10">
    <property type="entry name" value="Histidine kinase-like ATPase, C-terminal domain"/>
    <property type="match status" value="1"/>
</dbReference>
<evidence type="ECO:0000313" key="13">
    <source>
        <dbReference type="EMBL" id="BCK01045.1"/>
    </source>
</evidence>
<dbReference type="Gene3D" id="1.10.287.130">
    <property type="match status" value="1"/>
</dbReference>
<keyword evidence="9" id="KW-0902">Two-component regulatory system</keyword>
<organism evidence="13 14">
    <name type="scientific">Anaerocolumna chitinilytica</name>
    <dbReference type="NCBI Taxonomy" id="1727145"/>
    <lineage>
        <taxon>Bacteria</taxon>
        <taxon>Bacillati</taxon>
        <taxon>Bacillota</taxon>
        <taxon>Clostridia</taxon>
        <taxon>Lachnospirales</taxon>
        <taxon>Lachnospiraceae</taxon>
        <taxon>Anaerocolumna</taxon>
    </lineage>
</organism>
<reference evidence="13 14" key="1">
    <citation type="submission" date="2020-08" db="EMBL/GenBank/DDBJ databases">
        <title>Draft genome sequencing of an Anaerocolumna strain isolated from anoxic soil subjected to BSD treatment.</title>
        <authorList>
            <person name="Uek A."/>
            <person name="Tonouchi A."/>
        </authorList>
    </citation>
    <scope>NUCLEOTIDE SEQUENCE [LARGE SCALE GENOMIC DNA]</scope>
    <source>
        <strain evidence="13 14">CTTW</strain>
    </source>
</reference>
<dbReference type="PANTHER" id="PTHR45528:SF8">
    <property type="entry name" value="HISTIDINE KINASE"/>
    <property type="match status" value="1"/>
</dbReference>
<name>A0A7I8DUK0_9FIRM</name>
<evidence type="ECO:0000256" key="1">
    <source>
        <dbReference type="ARBA" id="ARBA00000085"/>
    </source>
</evidence>
<evidence type="ECO:0000256" key="4">
    <source>
        <dbReference type="ARBA" id="ARBA00022553"/>
    </source>
</evidence>
<keyword evidence="6 11" id="KW-0812">Transmembrane</keyword>
<keyword evidence="4" id="KW-0597">Phosphoprotein</keyword>
<evidence type="ECO:0000256" key="7">
    <source>
        <dbReference type="ARBA" id="ARBA00022777"/>
    </source>
</evidence>
<keyword evidence="7 13" id="KW-0418">Kinase</keyword>
<dbReference type="GO" id="GO:0005886">
    <property type="term" value="C:plasma membrane"/>
    <property type="evidence" value="ECO:0007669"/>
    <property type="project" value="TreeGrafter"/>
</dbReference>
<dbReference type="Pfam" id="PF00512">
    <property type="entry name" value="HisKA"/>
    <property type="match status" value="1"/>
</dbReference>
<evidence type="ECO:0000256" key="2">
    <source>
        <dbReference type="ARBA" id="ARBA00004141"/>
    </source>
</evidence>
<dbReference type="PANTHER" id="PTHR45528">
    <property type="entry name" value="SENSOR HISTIDINE KINASE CPXA"/>
    <property type="match status" value="1"/>
</dbReference>
<dbReference type="SMART" id="SM00387">
    <property type="entry name" value="HATPase_c"/>
    <property type="match status" value="1"/>
</dbReference>
<dbReference type="EMBL" id="AP023368">
    <property type="protein sequence ID" value="BCK01045.1"/>
    <property type="molecule type" value="Genomic_DNA"/>
</dbReference>
<keyword evidence="8 11" id="KW-1133">Transmembrane helix</keyword>
<dbReference type="InterPro" id="IPR036890">
    <property type="entry name" value="HATPase_C_sf"/>
</dbReference>
<evidence type="ECO:0000313" key="14">
    <source>
        <dbReference type="Proteomes" id="UP000515703"/>
    </source>
</evidence>
<dbReference type="InterPro" id="IPR050398">
    <property type="entry name" value="HssS/ArlS-like"/>
</dbReference>
<dbReference type="EC" id="2.7.13.3" evidence="3"/>
<dbReference type="PRINTS" id="PR01780">
    <property type="entry name" value="LANTIREGPROT"/>
</dbReference>
<dbReference type="CDD" id="cd00082">
    <property type="entry name" value="HisKA"/>
    <property type="match status" value="1"/>
</dbReference>
<comment type="subcellular location">
    <subcellularLocation>
        <location evidence="2">Membrane</location>
        <topology evidence="2">Multi-pass membrane protein</topology>
    </subcellularLocation>
</comment>
<feature type="transmembrane region" description="Helical" evidence="11">
    <location>
        <begin position="150"/>
        <end position="169"/>
    </location>
</feature>
<dbReference type="SUPFAM" id="SSF55874">
    <property type="entry name" value="ATPase domain of HSP90 chaperone/DNA topoisomerase II/histidine kinase"/>
    <property type="match status" value="1"/>
</dbReference>
<dbReference type="PROSITE" id="PS50109">
    <property type="entry name" value="HIS_KIN"/>
    <property type="match status" value="1"/>
</dbReference>
<feature type="domain" description="Histidine kinase" evidence="12">
    <location>
        <begin position="240"/>
        <end position="451"/>
    </location>
</feature>
<evidence type="ECO:0000256" key="8">
    <source>
        <dbReference type="ARBA" id="ARBA00022989"/>
    </source>
</evidence>
<dbReference type="InterPro" id="IPR003594">
    <property type="entry name" value="HATPase_dom"/>
</dbReference>
<dbReference type="SUPFAM" id="SSF47384">
    <property type="entry name" value="Homodimeric domain of signal transducing histidine kinase"/>
    <property type="match status" value="1"/>
</dbReference>
<dbReference type="SMART" id="SM00388">
    <property type="entry name" value="HisKA"/>
    <property type="match status" value="1"/>
</dbReference>
<dbReference type="InterPro" id="IPR003661">
    <property type="entry name" value="HisK_dim/P_dom"/>
</dbReference>
<feature type="transmembrane region" description="Helical" evidence="11">
    <location>
        <begin position="20"/>
        <end position="47"/>
    </location>
</feature>
<evidence type="ECO:0000256" key="9">
    <source>
        <dbReference type="ARBA" id="ARBA00023012"/>
    </source>
</evidence>
<keyword evidence="10 11" id="KW-0472">Membrane</keyword>
<evidence type="ECO:0000256" key="3">
    <source>
        <dbReference type="ARBA" id="ARBA00012438"/>
    </source>
</evidence>
<dbReference type="InterPro" id="IPR036097">
    <property type="entry name" value="HisK_dim/P_sf"/>
</dbReference>
<dbReference type="InterPro" id="IPR008358">
    <property type="entry name" value="Sig_transdc_His_kin/Pase_MprB"/>
</dbReference>
<evidence type="ECO:0000256" key="11">
    <source>
        <dbReference type="SAM" id="Phobius"/>
    </source>
</evidence>
<keyword evidence="5" id="KW-0808">Transferase</keyword>
<evidence type="ECO:0000256" key="6">
    <source>
        <dbReference type="ARBA" id="ARBA00022692"/>
    </source>
</evidence>
<evidence type="ECO:0000256" key="5">
    <source>
        <dbReference type="ARBA" id="ARBA00022679"/>
    </source>
</evidence>
<sequence length="451" mass="52197">MELKKIRSNTLFSMFFKQLLWLSAGVFIEIIIFVLLFYLGLSIGFILPADYSQNYLVQNKALISESEPFDKTLIPHTCKYGLFDFSGNYLSGDLSKAAVEDAKAFIKDSHSGDRRFFLINTVNGYCIVNYDMLAHFSSYTLDKFFPKLEVIILVLFAIIFMLIVTDCAFRFERKLKKELEPVLYEISQIQNREINLVHNNSRIKEFNDILLSLYDMKTALSQSLKKEWETEQKRKSNISAIAHDIKTPLTIIKGNSELILEEEKIADIYQFAEIINSNSDKIERYIKLLIDETKNDLKEDSAEKTNINTIITDILNESKELCKTKGIEIIISNMELDAEADVNKDLIERAVINLVRNAIEHTTFEKKIKINLKGVEKCFIVEVEDYGKGFSDEALKYAKNQFYTERTERNEEHYGIGMYFANMVAEKYNGRLSYYNKPNQTGSVVVFEIKF</sequence>
<comment type="catalytic activity">
    <reaction evidence="1">
        <text>ATP + protein L-histidine = ADP + protein N-phospho-L-histidine.</text>
        <dbReference type="EC" id="2.7.13.3"/>
    </reaction>
</comment>
<dbReference type="GO" id="GO:0000155">
    <property type="term" value="F:phosphorelay sensor kinase activity"/>
    <property type="evidence" value="ECO:0007669"/>
    <property type="project" value="InterPro"/>
</dbReference>
<reference evidence="13 14" key="2">
    <citation type="submission" date="2020-08" db="EMBL/GenBank/DDBJ databases">
        <authorList>
            <person name="Ueki A."/>
            <person name="Tonouchi A."/>
        </authorList>
    </citation>
    <scope>NUCLEOTIDE SEQUENCE [LARGE SCALE GENOMIC DNA]</scope>
    <source>
        <strain evidence="13 14">CTTW</strain>
    </source>
</reference>
<proteinExistence type="predicted"/>
<dbReference type="KEGG" id="acht:bsdcttw_40850"/>
<keyword evidence="14" id="KW-1185">Reference proteome</keyword>
<dbReference type="Proteomes" id="UP000515703">
    <property type="component" value="Chromosome"/>
</dbReference>
<dbReference type="InterPro" id="IPR005467">
    <property type="entry name" value="His_kinase_dom"/>
</dbReference>
<gene>
    <name evidence="13" type="ORF">bsdcttw_40850</name>
</gene>
<evidence type="ECO:0000259" key="12">
    <source>
        <dbReference type="PROSITE" id="PS50109"/>
    </source>
</evidence>